<evidence type="ECO:0000259" key="1">
    <source>
        <dbReference type="Pfam" id="PF00078"/>
    </source>
</evidence>
<dbReference type="CDD" id="cd01647">
    <property type="entry name" value="RT_LTR"/>
    <property type="match status" value="1"/>
</dbReference>
<organism evidence="2 3">
    <name type="scientific">Plakobranchus ocellatus</name>
    <dbReference type="NCBI Taxonomy" id="259542"/>
    <lineage>
        <taxon>Eukaryota</taxon>
        <taxon>Metazoa</taxon>
        <taxon>Spiralia</taxon>
        <taxon>Lophotrochozoa</taxon>
        <taxon>Mollusca</taxon>
        <taxon>Gastropoda</taxon>
        <taxon>Heterobranchia</taxon>
        <taxon>Euthyneura</taxon>
        <taxon>Panpulmonata</taxon>
        <taxon>Sacoglossa</taxon>
        <taxon>Placobranchoidea</taxon>
        <taxon>Plakobranchidae</taxon>
        <taxon>Plakobranchus</taxon>
    </lineage>
</organism>
<proteinExistence type="predicted"/>
<dbReference type="InterPro" id="IPR053134">
    <property type="entry name" value="RNA-dir_DNA_polymerase"/>
</dbReference>
<gene>
    <name evidence="2" type="ORF">PoB_000973200</name>
</gene>
<reference evidence="2 3" key="1">
    <citation type="journal article" date="2021" name="Elife">
        <title>Chloroplast acquisition without the gene transfer in kleptoplastic sea slugs, Plakobranchus ocellatus.</title>
        <authorList>
            <person name="Maeda T."/>
            <person name="Takahashi S."/>
            <person name="Yoshida T."/>
            <person name="Shimamura S."/>
            <person name="Takaki Y."/>
            <person name="Nagai Y."/>
            <person name="Toyoda A."/>
            <person name="Suzuki Y."/>
            <person name="Arimoto A."/>
            <person name="Ishii H."/>
            <person name="Satoh N."/>
            <person name="Nishiyama T."/>
            <person name="Hasebe M."/>
            <person name="Maruyama T."/>
            <person name="Minagawa J."/>
            <person name="Obokata J."/>
            <person name="Shigenobu S."/>
        </authorList>
    </citation>
    <scope>NUCLEOTIDE SEQUENCE [LARGE SCALE GENOMIC DNA]</scope>
</reference>
<comment type="caution">
    <text evidence="2">The sequence shown here is derived from an EMBL/GenBank/DDBJ whole genome shotgun (WGS) entry which is preliminary data.</text>
</comment>
<dbReference type="Gene3D" id="3.10.10.10">
    <property type="entry name" value="HIV Type 1 Reverse Transcriptase, subunit A, domain 1"/>
    <property type="match status" value="1"/>
</dbReference>
<dbReference type="Pfam" id="PF00078">
    <property type="entry name" value="RVT_1"/>
    <property type="match status" value="1"/>
</dbReference>
<dbReference type="EMBL" id="BLXT01001120">
    <property type="protein sequence ID" value="GFN83226.1"/>
    <property type="molecule type" value="Genomic_DNA"/>
</dbReference>
<feature type="domain" description="Reverse transcriptase" evidence="1">
    <location>
        <begin position="14"/>
        <end position="121"/>
    </location>
</feature>
<dbReference type="InterPro" id="IPR043128">
    <property type="entry name" value="Rev_trsase/Diguanyl_cyclase"/>
</dbReference>
<evidence type="ECO:0000313" key="2">
    <source>
        <dbReference type="EMBL" id="GFN83226.1"/>
    </source>
</evidence>
<evidence type="ECO:0000313" key="3">
    <source>
        <dbReference type="Proteomes" id="UP000735302"/>
    </source>
</evidence>
<accession>A0AAV3YM65</accession>
<dbReference type="PANTHER" id="PTHR24559">
    <property type="entry name" value="TRANSPOSON TY3-I GAG-POL POLYPROTEIN"/>
    <property type="match status" value="1"/>
</dbReference>
<dbReference type="InterPro" id="IPR043502">
    <property type="entry name" value="DNA/RNA_pol_sf"/>
</dbReference>
<sequence length="124" mass="14704">MFDPHLMIPLTDVENDRYFSKIDLSKGYWQILVRQEEIPKMAFVTIINRHNEFLRIPIWMMSSGAILTHAVKKLERGVNHVDDYVDDILVHTPTWEKDMRTLLKRLQQANFKLRPTKCVLGVQR</sequence>
<dbReference type="InterPro" id="IPR000477">
    <property type="entry name" value="RT_dom"/>
</dbReference>
<protein>
    <submittedName>
        <fullName evidence="2">Zinc finger protein</fullName>
    </submittedName>
</protein>
<dbReference type="Proteomes" id="UP000735302">
    <property type="component" value="Unassembled WGS sequence"/>
</dbReference>
<dbReference type="SUPFAM" id="SSF56672">
    <property type="entry name" value="DNA/RNA polymerases"/>
    <property type="match status" value="1"/>
</dbReference>
<dbReference type="Gene3D" id="3.30.70.270">
    <property type="match status" value="1"/>
</dbReference>
<keyword evidence="3" id="KW-1185">Reference proteome</keyword>
<dbReference type="PANTHER" id="PTHR24559:SF444">
    <property type="entry name" value="REVERSE TRANSCRIPTASE DOMAIN-CONTAINING PROTEIN"/>
    <property type="match status" value="1"/>
</dbReference>
<name>A0AAV3YM65_9GAST</name>
<dbReference type="AlphaFoldDB" id="A0AAV3YM65"/>